<dbReference type="EMBL" id="QKXF01000698">
    <property type="protein sequence ID" value="RQM09466.1"/>
    <property type="molecule type" value="Genomic_DNA"/>
</dbReference>
<evidence type="ECO:0000313" key="5">
    <source>
        <dbReference type="Proteomes" id="UP000286097"/>
    </source>
</evidence>
<proteinExistence type="predicted"/>
<accession>A0A3M6VQZ0</accession>
<protein>
    <submittedName>
        <fullName evidence="2">Uncharacterized protein</fullName>
    </submittedName>
</protein>
<evidence type="ECO:0000313" key="3">
    <source>
        <dbReference type="EMBL" id="RQM09466.1"/>
    </source>
</evidence>
<evidence type="ECO:0000256" key="1">
    <source>
        <dbReference type="SAM" id="MobiDB-lite"/>
    </source>
</evidence>
<dbReference type="AlphaFoldDB" id="A0A3M6VQZ0"/>
<dbReference type="VEuPathDB" id="FungiDB:DD237_003561"/>
<keyword evidence="4" id="KW-1185">Reference proteome</keyword>
<reference evidence="4 5" key="1">
    <citation type="submission" date="2018-06" db="EMBL/GenBank/DDBJ databases">
        <title>Comparative genomics of downy mildews reveals potential adaptations to biotrophy.</title>
        <authorList>
            <person name="Fletcher K."/>
            <person name="Klosterman S.J."/>
            <person name="Derevnina L."/>
            <person name="Martin F."/>
            <person name="Koike S."/>
            <person name="Reyes Chin-Wo S."/>
            <person name="Mou B."/>
            <person name="Michelmore R."/>
        </authorList>
    </citation>
    <scope>NUCLEOTIDE SEQUENCE [LARGE SCALE GENOMIC DNA]</scope>
    <source>
        <strain evidence="3 5">R13</strain>
        <strain evidence="2 4">R14</strain>
    </source>
</reference>
<sequence>MYTNLCGLSARKEEMKLPESWDAVKQVMNASSNPREVPLYSTQNSTREKSIESEMVGGIASNLRTAP</sequence>
<feature type="compositionally biased region" description="Polar residues" evidence="1">
    <location>
        <begin position="34"/>
        <end position="45"/>
    </location>
</feature>
<dbReference type="Proteomes" id="UP000286097">
    <property type="component" value="Unassembled WGS sequence"/>
</dbReference>
<feature type="region of interest" description="Disordered" evidence="1">
    <location>
        <begin position="34"/>
        <end position="67"/>
    </location>
</feature>
<evidence type="ECO:0000313" key="2">
    <source>
        <dbReference type="EMBL" id="RMX68722.1"/>
    </source>
</evidence>
<comment type="caution">
    <text evidence="2">The sequence shown here is derived from an EMBL/GenBank/DDBJ whole genome shotgun (WGS) entry which is preliminary data.</text>
</comment>
<organism evidence="2 4">
    <name type="scientific">Peronospora effusa</name>
    <dbReference type="NCBI Taxonomy" id="542832"/>
    <lineage>
        <taxon>Eukaryota</taxon>
        <taxon>Sar</taxon>
        <taxon>Stramenopiles</taxon>
        <taxon>Oomycota</taxon>
        <taxon>Peronosporomycetes</taxon>
        <taxon>Peronosporales</taxon>
        <taxon>Peronosporaceae</taxon>
        <taxon>Peronospora</taxon>
    </lineage>
</organism>
<gene>
    <name evidence="3" type="ORF">DD237_003561</name>
    <name evidence="2" type="ORF">DD238_003938</name>
</gene>
<dbReference type="Proteomes" id="UP000282087">
    <property type="component" value="Unassembled WGS sequence"/>
</dbReference>
<name>A0A3M6VQZ0_9STRA</name>
<dbReference type="EMBL" id="QLLG01000056">
    <property type="protein sequence ID" value="RMX68722.1"/>
    <property type="molecule type" value="Genomic_DNA"/>
</dbReference>
<evidence type="ECO:0000313" key="4">
    <source>
        <dbReference type="Proteomes" id="UP000282087"/>
    </source>
</evidence>